<dbReference type="InterPro" id="IPR008160">
    <property type="entry name" value="Collagen"/>
</dbReference>
<dbReference type="PANTHER" id="PTHR15427">
    <property type="entry name" value="EMILIN ELASTIN MICROFIBRIL INTERFACE-LOCATED PROTEIN ELASTIN MICROFIBRIL INTERFACER"/>
    <property type="match status" value="1"/>
</dbReference>
<keyword evidence="19" id="KW-1185">Reference proteome</keyword>
<dbReference type="GO" id="GO:0005581">
    <property type="term" value="C:collagen trimer"/>
    <property type="evidence" value="ECO:0007669"/>
    <property type="project" value="UniProtKB-KW"/>
</dbReference>
<sequence>MGAFYGFAVLVAVASLLSAVDCNVNCKGTDGHPGEAGSAGRDGLAGMKGQKGEPAVSVDGPVDPSVLHRLKGDRGSPGPPGPIGPKGYRGEVGASGKDGPPGPPGPPGKNIDSGKLSSNQQAHSAFSVIRTSNTYPAFGQKVTFQTAVVNKYDDFNIVTGIFTCRVPGFYYFTFHAVAKVSMCLSLVRKDEEERQVFCDENTRNQEHVLSGGVVLELIVGQEVWLESVRNSLTESAVRNTAEKQIFFNGFLIFSNQE</sequence>
<dbReference type="GO" id="GO:0045087">
    <property type="term" value="P:innate immune response"/>
    <property type="evidence" value="ECO:0007669"/>
    <property type="project" value="UniProtKB-KW"/>
</dbReference>
<evidence type="ECO:0000256" key="7">
    <source>
        <dbReference type="ARBA" id="ARBA00022729"/>
    </source>
</evidence>
<keyword evidence="13" id="KW-0379">Hydroxylation</keyword>
<keyword evidence="10" id="KW-0180">Complement pathway</keyword>
<protein>
    <recommendedName>
        <fullName evidence="3">Complement C1q subcomponent subunit A</fullName>
    </recommendedName>
</protein>
<dbReference type="SMART" id="SM00110">
    <property type="entry name" value="C1Q"/>
    <property type="match status" value="1"/>
</dbReference>
<evidence type="ECO:0000256" key="1">
    <source>
        <dbReference type="ARBA" id="ARBA00004241"/>
    </source>
</evidence>
<evidence type="ECO:0000313" key="19">
    <source>
        <dbReference type="Proteomes" id="UP000265000"/>
    </source>
</evidence>
<name>A0A3Q2QZD0_FUNHE</name>
<evidence type="ECO:0000256" key="14">
    <source>
        <dbReference type="ARBA" id="ARBA00093497"/>
    </source>
</evidence>
<evidence type="ECO:0000256" key="15">
    <source>
        <dbReference type="SAM" id="MobiDB-lite"/>
    </source>
</evidence>
<accession>A0A3Q2QZD0</accession>
<feature type="region of interest" description="Disordered" evidence="15">
    <location>
        <begin position="28"/>
        <end position="117"/>
    </location>
</feature>
<keyword evidence="7 16" id="KW-0732">Signal</keyword>
<dbReference type="InterPro" id="IPR001073">
    <property type="entry name" value="C1q_dom"/>
</dbReference>
<dbReference type="Pfam" id="PF01391">
    <property type="entry name" value="Collagen"/>
    <property type="match status" value="1"/>
</dbReference>
<evidence type="ECO:0000256" key="10">
    <source>
        <dbReference type="ARBA" id="ARBA00022875"/>
    </source>
</evidence>
<dbReference type="InterPro" id="IPR050392">
    <property type="entry name" value="Collagen/C1q_domain"/>
</dbReference>
<comment type="subunit">
    <text evidence="14">Core component of the complement C1 complex, a calcium-dependent complex composed of 1 molecule of the C1Q subcomplex, 2 molecules of C1R and 2 molecules of C1S. The C1Q subcomplex is composed 18 subunits: 3 chains of C1QA, C1QB, and C1QC trimerize to form 6 collagen-like triple helices connected to six globular ligand-recognition modules (C1q domain). Interacts with CR1 (via Sushi 24 and Sushi 25 domains). Interacts (via C-terminus) with CD33; this interaction activates CD33 inhibitory motifs.</text>
</comment>
<evidence type="ECO:0000256" key="6">
    <source>
        <dbReference type="ARBA" id="ARBA00022588"/>
    </source>
</evidence>
<keyword evidence="9" id="KW-0391">Immunity</keyword>
<evidence type="ECO:0000256" key="3">
    <source>
        <dbReference type="ARBA" id="ARBA00013456"/>
    </source>
</evidence>
<evidence type="ECO:0000256" key="2">
    <source>
        <dbReference type="ARBA" id="ARBA00004498"/>
    </source>
</evidence>
<dbReference type="PRINTS" id="PR00007">
    <property type="entry name" value="COMPLEMNTC1Q"/>
</dbReference>
<evidence type="ECO:0000256" key="5">
    <source>
        <dbReference type="ARBA" id="ARBA00022530"/>
    </source>
</evidence>
<feature type="chain" id="PRO_5018652188" description="Complement C1q subcomponent subunit A" evidence="16">
    <location>
        <begin position="23"/>
        <end position="257"/>
    </location>
</feature>
<dbReference type="Proteomes" id="UP000265000">
    <property type="component" value="Unplaced"/>
</dbReference>
<evidence type="ECO:0000256" key="8">
    <source>
        <dbReference type="ARBA" id="ARBA00022737"/>
    </source>
</evidence>
<keyword evidence="11" id="KW-1015">Disulfide bond</keyword>
<dbReference type="SUPFAM" id="SSF49842">
    <property type="entry name" value="TNF-like"/>
    <property type="match status" value="1"/>
</dbReference>
<organism evidence="18 19">
    <name type="scientific">Fundulus heteroclitus</name>
    <name type="common">Killifish</name>
    <name type="synonym">Mummichog</name>
    <dbReference type="NCBI Taxonomy" id="8078"/>
    <lineage>
        <taxon>Eukaryota</taxon>
        <taxon>Metazoa</taxon>
        <taxon>Chordata</taxon>
        <taxon>Craniata</taxon>
        <taxon>Vertebrata</taxon>
        <taxon>Euteleostomi</taxon>
        <taxon>Actinopterygii</taxon>
        <taxon>Neopterygii</taxon>
        <taxon>Teleostei</taxon>
        <taxon>Neoteleostei</taxon>
        <taxon>Acanthomorphata</taxon>
        <taxon>Ovalentaria</taxon>
        <taxon>Atherinomorphae</taxon>
        <taxon>Cyprinodontiformes</taxon>
        <taxon>Fundulidae</taxon>
        <taxon>Fundulus</taxon>
    </lineage>
</organism>
<reference evidence="18" key="1">
    <citation type="submission" date="2025-08" db="UniProtKB">
        <authorList>
            <consortium name="Ensembl"/>
        </authorList>
    </citation>
    <scope>IDENTIFICATION</scope>
</reference>
<keyword evidence="5" id="KW-0272">Extracellular matrix</keyword>
<dbReference type="Pfam" id="PF00386">
    <property type="entry name" value="C1q"/>
    <property type="match status" value="1"/>
</dbReference>
<evidence type="ECO:0000256" key="13">
    <source>
        <dbReference type="ARBA" id="ARBA00023278"/>
    </source>
</evidence>
<evidence type="ECO:0000256" key="11">
    <source>
        <dbReference type="ARBA" id="ARBA00023157"/>
    </source>
</evidence>
<evidence type="ECO:0000259" key="17">
    <source>
        <dbReference type="PROSITE" id="PS50871"/>
    </source>
</evidence>
<evidence type="ECO:0000256" key="12">
    <source>
        <dbReference type="ARBA" id="ARBA00023180"/>
    </source>
</evidence>
<dbReference type="GO" id="GO:0006958">
    <property type="term" value="P:complement activation, classical pathway"/>
    <property type="evidence" value="ECO:0007669"/>
    <property type="project" value="UniProtKB-KW"/>
</dbReference>
<evidence type="ECO:0000256" key="16">
    <source>
        <dbReference type="SAM" id="SignalP"/>
    </source>
</evidence>
<feature type="domain" description="C1q" evidence="17">
    <location>
        <begin position="119"/>
        <end position="257"/>
    </location>
</feature>
<dbReference type="GeneTree" id="ENSGT00940000162143"/>
<evidence type="ECO:0000256" key="9">
    <source>
        <dbReference type="ARBA" id="ARBA00022859"/>
    </source>
</evidence>
<keyword evidence="12" id="KW-0325">Glycoprotein</keyword>
<feature type="signal peptide" evidence="16">
    <location>
        <begin position="1"/>
        <end position="22"/>
    </location>
</feature>
<keyword evidence="6" id="KW-0399">Innate immunity</keyword>
<evidence type="ECO:0000313" key="18">
    <source>
        <dbReference type="Ensembl" id="ENSFHEP00000032687.1"/>
    </source>
</evidence>
<dbReference type="STRING" id="8078.ENSFHEP00000032687"/>
<dbReference type="Ensembl" id="ENSFHET00000034033.1">
    <property type="protein sequence ID" value="ENSFHEP00000032687.1"/>
    <property type="gene ID" value="ENSFHEG00000019300.1"/>
</dbReference>
<dbReference type="PROSITE" id="PS50871">
    <property type="entry name" value="C1Q"/>
    <property type="match status" value="1"/>
</dbReference>
<evidence type="ECO:0000256" key="4">
    <source>
        <dbReference type="ARBA" id="ARBA00022525"/>
    </source>
</evidence>
<dbReference type="AlphaFoldDB" id="A0A3Q2QZD0"/>
<dbReference type="PANTHER" id="PTHR15427:SF26">
    <property type="entry name" value="COMPLEMENT C1Q SUBCOMPONENT SUBUNIT A"/>
    <property type="match status" value="1"/>
</dbReference>
<dbReference type="GO" id="GO:0009986">
    <property type="term" value="C:cell surface"/>
    <property type="evidence" value="ECO:0007669"/>
    <property type="project" value="UniProtKB-SubCell"/>
</dbReference>
<dbReference type="Gene3D" id="2.60.120.40">
    <property type="match status" value="1"/>
</dbReference>
<comment type="subcellular location">
    <subcellularLocation>
        <location evidence="1">Cell surface</location>
    </subcellularLocation>
    <subcellularLocation>
        <location evidence="2">Secreted</location>
        <location evidence="2">Extracellular space</location>
        <location evidence="2">Extracellular matrix</location>
    </subcellularLocation>
</comment>
<reference evidence="18" key="2">
    <citation type="submission" date="2025-09" db="UniProtKB">
        <authorList>
            <consortium name="Ensembl"/>
        </authorList>
    </citation>
    <scope>IDENTIFICATION</scope>
</reference>
<dbReference type="InterPro" id="IPR008983">
    <property type="entry name" value="Tumour_necrosis_fac-like_dom"/>
</dbReference>
<proteinExistence type="predicted"/>
<keyword evidence="4" id="KW-0964">Secreted</keyword>
<keyword evidence="8" id="KW-0677">Repeat</keyword>